<protein>
    <submittedName>
        <fullName evidence="4">Uncharacterized protein</fullName>
    </submittedName>
</protein>
<dbReference type="InterPro" id="IPR032675">
    <property type="entry name" value="LRR_dom_sf"/>
</dbReference>
<dbReference type="FunFam" id="3.80.10.10:FF:000041">
    <property type="entry name" value="LRR receptor-like serine/threonine-protein kinase ERECTA"/>
    <property type="match status" value="1"/>
</dbReference>
<evidence type="ECO:0000256" key="2">
    <source>
        <dbReference type="ARBA" id="ARBA00022729"/>
    </source>
</evidence>
<accession>A0A7S1GRL3</accession>
<evidence type="ECO:0000313" key="4">
    <source>
        <dbReference type="EMBL" id="CAD8945429.1"/>
    </source>
</evidence>
<dbReference type="PANTHER" id="PTHR47988">
    <property type="entry name" value="SOMATIC EMBRYOGENESIS RECEPTOR KINASE 1"/>
    <property type="match status" value="1"/>
</dbReference>
<keyword evidence="2" id="KW-0732">Signal</keyword>
<dbReference type="Gene3D" id="3.80.10.10">
    <property type="entry name" value="Ribonuclease Inhibitor"/>
    <property type="match status" value="1"/>
</dbReference>
<organism evidence="4">
    <name type="scientific">Cyclophora tenuis</name>
    <name type="common">Marine diatom</name>
    <dbReference type="NCBI Taxonomy" id="216820"/>
    <lineage>
        <taxon>Eukaryota</taxon>
        <taxon>Sar</taxon>
        <taxon>Stramenopiles</taxon>
        <taxon>Ochrophyta</taxon>
        <taxon>Bacillariophyta</taxon>
        <taxon>Fragilariophyceae</taxon>
        <taxon>Fragilariophycidae</taxon>
        <taxon>Cyclophorales</taxon>
        <taxon>Cyclophoraceae</taxon>
        <taxon>Cyclophora</taxon>
    </lineage>
</organism>
<dbReference type="Pfam" id="PF00560">
    <property type="entry name" value="LRR_1"/>
    <property type="match status" value="3"/>
</dbReference>
<evidence type="ECO:0000256" key="3">
    <source>
        <dbReference type="ARBA" id="ARBA00022737"/>
    </source>
</evidence>
<reference evidence="4" key="1">
    <citation type="submission" date="2021-01" db="EMBL/GenBank/DDBJ databases">
        <authorList>
            <person name="Corre E."/>
            <person name="Pelletier E."/>
            <person name="Niang G."/>
            <person name="Scheremetjew M."/>
            <person name="Finn R."/>
            <person name="Kale V."/>
            <person name="Holt S."/>
            <person name="Cochrane G."/>
            <person name="Meng A."/>
            <person name="Brown T."/>
            <person name="Cohen L."/>
        </authorList>
    </citation>
    <scope>NUCLEOTIDE SEQUENCE</scope>
    <source>
        <strain evidence="4">ECT3854</strain>
    </source>
</reference>
<dbReference type="EMBL" id="HBFW01025910">
    <property type="protein sequence ID" value="CAD8945429.1"/>
    <property type="molecule type" value="Transcribed_RNA"/>
</dbReference>
<keyword evidence="1" id="KW-0433">Leucine-rich repeat</keyword>
<dbReference type="InterPro" id="IPR001611">
    <property type="entry name" value="Leu-rich_rpt"/>
</dbReference>
<dbReference type="AlphaFoldDB" id="A0A7S1GRL3"/>
<name>A0A7S1GRL3_CYCTE</name>
<dbReference type="SUPFAM" id="SSF52058">
    <property type="entry name" value="L domain-like"/>
    <property type="match status" value="1"/>
</dbReference>
<proteinExistence type="predicted"/>
<keyword evidence="3" id="KW-0677">Repeat</keyword>
<evidence type="ECO:0000256" key="1">
    <source>
        <dbReference type="ARBA" id="ARBA00022614"/>
    </source>
</evidence>
<sequence length="124" mass="13058">MSNNEFKGSIPTEMGNMISMVSLHLESNEFGGFIPSELGLLTNLRSLKLANNTLSGTIPISLSSLKLASLSLHSNQLEGSVPFGLCTLSDRSKLNRLAVGCGVTCGCCQQDDDYCLTATAANGN</sequence>
<gene>
    <name evidence="4" type="ORF">CTEN0397_LOCUS16633</name>
</gene>